<reference evidence="2 3" key="1">
    <citation type="submission" date="2016-09" db="EMBL/GenBank/DDBJ databases">
        <title>Phylogenomics of Achromobacter.</title>
        <authorList>
            <person name="Jeukens J."/>
            <person name="Freschi L."/>
            <person name="Vincent A.T."/>
            <person name="Emond-Rheault J.-G."/>
            <person name="Kukavica-Ibrulj I."/>
            <person name="Charette S.J."/>
            <person name="Levesque R.C."/>
        </authorList>
    </citation>
    <scope>NUCLEOTIDE SEQUENCE [LARGE SCALE GENOMIC DNA]</scope>
    <source>
        <strain evidence="2 3">AUS488</strain>
    </source>
</reference>
<evidence type="ECO:0000256" key="1">
    <source>
        <dbReference type="SAM" id="MobiDB-lite"/>
    </source>
</evidence>
<feature type="region of interest" description="Disordered" evidence="1">
    <location>
        <begin position="119"/>
        <end position="141"/>
    </location>
</feature>
<dbReference type="RefSeq" id="WP_076411657.1">
    <property type="nucleotide sequence ID" value="NZ_AP028040.1"/>
</dbReference>
<dbReference type="Proteomes" id="UP000187251">
    <property type="component" value="Unassembled WGS sequence"/>
</dbReference>
<organism evidence="2 3">
    <name type="scientific">Alcaligenes xylosoxydans xylosoxydans</name>
    <name type="common">Achromobacter xylosoxidans</name>
    <dbReference type="NCBI Taxonomy" id="85698"/>
    <lineage>
        <taxon>Bacteria</taxon>
        <taxon>Pseudomonadati</taxon>
        <taxon>Pseudomonadota</taxon>
        <taxon>Betaproteobacteria</taxon>
        <taxon>Burkholderiales</taxon>
        <taxon>Alcaligenaceae</taxon>
        <taxon>Achromobacter</taxon>
    </lineage>
</organism>
<proteinExistence type="predicted"/>
<sequence length="158" mass="16986">MKVVRKGGTEKIQAALTNVGAKQIRVGFFPESKYPDGTPIAYVAAIQEFGYPQGNIPARPFMRPTAEQKKSDWGRQIAGAVRGAIDGKVDVVQAFEALGARSAGDIARTISRVTSPPLKKSTLQARQARKKTPGVSKKPLVDTGQMIQAVTHVVEDKS</sequence>
<accession>A0A1R1JU93</accession>
<gene>
    <name evidence="2" type="ORF">BIZ92_08635</name>
</gene>
<evidence type="ECO:0000313" key="3">
    <source>
        <dbReference type="Proteomes" id="UP000187251"/>
    </source>
</evidence>
<evidence type="ECO:0008006" key="4">
    <source>
        <dbReference type="Google" id="ProtNLM"/>
    </source>
</evidence>
<dbReference type="EMBL" id="MJMN01000013">
    <property type="protein sequence ID" value="OMG87676.1"/>
    <property type="molecule type" value="Genomic_DNA"/>
</dbReference>
<comment type="caution">
    <text evidence="2">The sequence shown here is derived from an EMBL/GenBank/DDBJ whole genome shotgun (WGS) entry which is preliminary data.</text>
</comment>
<name>A0A1R1JU93_ALCXX</name>
<evidence type="ECO:0000313" key="2">
    <source>
        <dbReference type="EMBL" id="OMG87676.1"/>
    </source>
</evidence>
<dbReference type="AlphaFoldDB" id="A0A1R1JU93"/>
<dbReference type="OrthoDB" id="8160844at2"/>
<protein>
    <recommendedName>
        <fullName evidence="4">Phage protein</fullName>
    </recommendedName>
</protein>